<protein>
    <submittedName>
        <fullName evidence="1">Uncharacterized protein</fullName>
    </submittedName>
</protein>
<evidence type="ECO:0000313" key="2">
    <source>
        <dbReference type="Proteomes" id="UP000694417"/>
    </source>
</evidence>
<dbReference type="AlphaFoldDB" id="A0A8D2HM24"/>
<accession>A0A8D2HM24</accession>
<reference evidence="1" key="2">
    <citation type="submission" date="2025-09" db="UniProtKB">
        <authorList>
            <consortium name="Ensembl"/>
        </authorList>
    </citation>
    <scope>IDENTIFICATION</scope>
</reference>
<proteinExistence type="predicted"/>
<organism evidence="1 2">
    <name type="scientific">Urocitellus parryii</name>
    <name type="common">Arctic ground squirrel</name>
    <name type="synonym">Spermophilus parryii</name>
    <dbReference type="NCBI Taxonomy" id="9999"/>
    <lineage>
        <taxon>Eukaryota</taxon>
        <taxon>Metazoa</taxon>
        <taxon>Chordata</taxon>
        <taxon>Craniata</taxon>
        <taxon>Vertebrata</taxon>
        <taxon>Euteleostomi</taxon>
        <taxon>Mammalia</taxon>
        <taxon>Eutheria</taxon>
        <taxon>Euarchontoglires</taxon>
        <taxon>Glires</taxon>
        <taxon>Rodentia</taxon>
        <taxon>Sciuromorpha</taxon>
        <taxon>Sciuridae</taxon>
        <taxon>Xerinae</taxon>
        <taxon>Marmotini</taxon>
        <taxon>Urocitellus</taxon>
    </lineage>
</organism>
<name>A0A8D2HM24_UROPR</name>
<evidence type="ECO:0000313" key="1">
    <source>
        <dbReference type="Ensembl" id="ENSUPAP00010015253.1"/>
    </source>
</evidence>
<reference evidence="1" key="1">
    <citation type="submission" date="2025-08" db="UniProtKB">
        <authorList>
            <consortium name="Ensembl"/>
        </authorList>
    </citation>
    <scope>IDENTIFICATION</scope>
</reference>
<dbReference type="Proteomes" id="UP000694417">
    <property type="component" value="Unplaced"/>
</dbReference>
<keyword evidence="2" id="KW-1185">Reference proteome</keyword>
<dbReference type="Ensembl" id="ENSUPAT00010017433.1">
    <property type="protein sequence ID" value="ENSUPAP00010015253.1"/>
    <property type="gene ID" value="ENSUPAG00010012218.1"/>
</dbReference>
<sequence>MCITMTFWSMMDSMYNSGPTGAEKLLSPSIFTILLSIFKYTNVYPVLQLPTVFIIVTCCTGL</sequence>